<evidence type="ECO:0000313" key="3">
    <source>
        <dbReference type="RefSeq" id="XP_023172469.2"/>
    </source>
</evidence>
<dbReference type="SUPFAM" id="SSF55729">
    <property type="entry name" value="Acyl-CoA N-acyltransferases (Nat)"/>
    <property type="match status" value="1"/>
</dbReference>
<dbReference type="InterPro" id="IPR013653">
    <property type="entry name" value="GCN5-like_dom"/>
</dbReference>
<dbReference type="PANTHER" id="PTHR20958">
    <property type="entry name" value="GLYCINE N-ACYLTRANSFERASE-LIKE PROTEIN"/>
    <property type="match status" value="1"/>
</dbReference>
<reference evidence="3" key="1">
    <citation type="submission" date="2025-08" db="UniProtKB">
        <authorList>
            <consortium name="RefSeq"/>
        </authorList>
    </citation>
    <scope>IDENTIFICATION</scope>
    <source>
        <strain evidence="3">15085-1641.00</strain>
        <tissue evidence="3">Whole body</tissue>
    </source>
</reference>
<name>A0A6J1LW75_DROHY</name>
<sequence>MKLQTIEVQGLRQLQALYSREWPKYIQEFYSLKNMISFLKRDPEMKHLKAYTLQDKQAQELGLYLIVDRYQLLLGCLGESFALLKQALHLLDWSKGFLCTTMPNRYIETVLQVVKEQQLPIEFQLDDFMLHMPAKQALQFHIDCPKGFYLKSLAEQDAHLIDREWTYSQEGSLYFMQRQIRMCHSMGLYDEETHELVAWCIRTQDGLLGALQVRQTHKRRGFGNLIVRALARRIAESGDDVTAEVTVTNTASLDLFNKLGFQRIDYCHWLSILPANGSSFSWPKGE</sequence>
<protein>
    <submittedName>
        <fullName evidence="3">Uncharacterized protein LOC111600553</fullName>
    </submittedName>
</protein>
<dbReference type="PANTHER" id="PTHR20958:SF10">
    <property type="entry name" value="GH05617P-RELATED"/>
    <property type="match status" value="1"/>
</dbReference>
<dbReference type="InterPro" id="IPR053225">
    <property type="entry name" value="Acyl-CoA_N-acyltransferase"/>
</dbReference>
<dbReference type="OrthoDB" id="61870at2759"/>
<evidence type="ECO:0000313" key="2">
    <source>
        <dbReference type="Proteomes" id="UP000504633"/>
    </source>
</evidence>
<evidence type="ECO:0000259" key="1">
    <source>
        <dbReference type="PROSITE" id="PS51186"/>
    </source>
</evidence>
<dbReference type="OMA" id="HELVAWC"/>
<gene>
    <name evidence="3" type="primary">LOC111600553</name>
</gene>
<dbReference type="InterPro" id="IPR016181">
    <property type="entry name" value="Acyl_CoA_acyltransferase"/>
</dbReference>
<dbReference type="GO" id="GO:0016747">
    <property type="term" value="F:acyltransferase activity, transferring groups other than amino-acyl groups"/>
    <property type="evidence" value="ECO:0007669"/>
    <property type="project" value="InterPro"/>
</dbReference>
<dbReference type="AlphaFoldDB" id="A0A6J1LW75"/>
<dbReference type="RefSeq" id="XP_023172469.2">
    <property type="nucleotide sequence ID" value="XM_023316701.2"/>
</dbReference>
<dbReference type="InterPro" id="IPR000182">
    <property type="entry name" value="GNAT_dom"/>
</dbReference>
<proteinExistence type="predicted"/>
<dbReference type="Pfam" id="PF08445">
    <property type="entry name" value="FR47"/>
    <property type="match status" value="1"/>
</dbReference>
<dbReference type="GeneID" id="111600553"/>
<feature type="domain" description="N-acetyltransferase" evidence="1">
    <location>
        <begin position="148"/>
        <end position="283"/>
    </location>
</feature>
<dbReference type="Gene3D" id="3.40.630.30">
    <property type="match status" value="2"/>
</dbReference>
<dbReference type="Proteomes" id="UP000504633">
    <property type="component" value="Unplaced"/>
</dbReference>
<accession>A0A6J1LW75</accession>
<dbReference type="PROSITE" id="PS51186">
    <property type="entry name" value="GNAT"/>
    <property type="match status" value="1"/>
</dbReference>
<keyword evidence="2" id="KW-1185">Reference proteome</keyword>
<dbReference type="KEGG" id="dhe:111600553"/>
<organism evidence="2 3">
    <name type="scientific">Drosophila hydei</name>
    <name type="common">Fruit fly</name>
    <dbReference type="NCBI Taxonomy" id="7224"/>
    <lineage>
        <taxon>Eukaryota</taxon>
        <taxon>Metazoa</taxon>
        <taxon>Ecdysozoa</taxon>
        <taxon>Arthropoda</taxon>
        <taxon>Hexapoda</taxon>
        <taxon>Insecta</taxon>
        <taxon>Pterygota</taxon>
        <taxon>Neoptera</taxon>
        <taxon>Endopterygota</taxon>
        <taxon>Diptera</taxon>
        <taxon>Brachycera</taxon>
        <taxon>Muscomorpha</taxon>
        <taxon>Ephydroidea</taxon>
        <taxon>Drosophilidae</taxon>
        <taxon>Drosophila</taxon>
    </lineage>
</organism>